<accession>A0A3S9Q071</accession>
<feature type="region of interest" description="Disordered" evidence="2">
    <location>
        <begin position="207"/>
        <end position="229"/>
    </location>
</feature>
<evidence type="ECO:0000313" key="5">
    <source>
        <dbReference type="Proteomes" id="UP000280344"/>
    </source>
</evidence>
<evidence type="ECO:0000256" key="3">
    <source>
        <dbReference type="SAM" id="Phobius"/>
    </source>
</evidence>
<keyword evidence="3" id="KW-1133">Transmembrane helix</keyword>
<gene>
    <name evidence="4" type="ORF">EJ997_12245</name>
</gene>
<keyword evidence="3" id="KW-0472">Membrane</keyword>
<dbReference type="EMBL" id="CP034593">
    <property type="protein sequence ID" value="AZQ77991.1"/>
    <property type="molecule type" value="Genomic_DNA"/>
</dbReference>
<keyword evidence="1" id="KW-0175">Coiled coil</keyword>
<dbReference type="Proteomes" id="UP000280344">
    <property type="component" value="Chromosome"/>
</dbReference>
<proteinExistence type="predicted"/>
<organism evidence="4 5">
    <name type="scientific">Flaviflexus ciconiae</name>
    <dbReference type="NCBI Taxonomy" id="2496867"/>
    <lineage>
        <taxon>Bacteria</taxon>
        <taxon>Bacillati</taxon>
        <taxon>Actinomycetota</taxon>
        <taxon>Actinomycetes</taxon>
        <taxon>Actinomycetales</taxon>
        <taxon>Actinomycetaceae</taxon>
        <taxon>Flaviflexus</taxon>
    </lineage>
</organism>
<dbReference type="Pfam" id="PF04977">
    <property type="entry name" value="DivIC"/>
    <property type="match status" value="1"/>
</dbReference>
<evidence type="ECO:0000256" key="2">
    <source>
        <dbReference type="SAM" id="MobiDB-lite"/>
    </source>
</evidence>
<evidence type="ECO:0000313" key="4">
    <source>
        <dbReference type="EMBL" id="AZQ77991.1"/>
    </source>
</evidence>
<feature type="coiled-coil region" evidence="1">
    <location>
        <begin position="106"/>
        <end position="140"/>
    </location>
</feature>
<dbReference type="RefSeq" id="WP_126704793.1">
    <property type="nucleotide sequence ID" value="NZ_CP034593.1"/>
</dbReference>
<dbReference type="AlphaFoldDB" id="A0A3S9Q071"/>
<protein>
    <submittedName>
        <fullName evidence="4">Septum formation initiator family protein</fullName>
    </submittedName>
</protein>
<keyword evidence="3" id="KW-0812">Transmembrane</keyword>
<feature type="compositionally biased region" description="Basic and acidic residues" evidence="2">
    <location>
        <begin position="51"/>
        <end position="62"/>
    </location>
</feature>
<dbReference type="InterPro" id="IPR007060">
    <property type="entry name" value="FtsL/DivIC"/>
</dbReference>
<dbReference type="KEGG" id="flh:EJ997_12245"/>
<feature type="region of interest" description="Disordered" evidence="2">
    <location>
        <begin position="1"/>
        <end position="70"/>
    </location>
</feature>
<reference evidence="4 5" key="1">
    <citation type="submission" date="2018-12" db="EMBL/GenBank/DDBJ databases">
        <title>Complete genome sequence of Flaviflexus sp. H23T48.</title>
        <authorList>
            <person name="Bae J.-W."/>
            <person name="Lee J.-Y."/>
        </authorList>
    </citation>
    <scope>NUCLEOTIDE SEQUENCE [LARGE SCALE GENOMIC DNA]</scope>
    <source>
        <strain evidence="4 5">H23T48</strain>
    </source>
</reference>
<sequence>MSSRRPGASRGPTRPGAYRRTTGASPSGRPSPRPQKPGKPAKTSKSTGSGKGEENKPRLKPKERVKRSIILGGDSGKARAVSLRLMSVVLMAVLAVIIVTPTLTNYLDQQQQIRELNRSVEEARAHIDSLENERRLWNDDEYVQAQARERLGYVKPGEVLYTVEDPEEGTAEDERNALAVELEYNRRAATPWFTTMWDSVSVAGYSSAGGSEIVDPTDPVSPGETGETE</sequence>
<name>A0A3S9Q071_9ACTO</name>
<keyword evidence="5" id="KW-1185">Reference proteome</keyword>
<evidence type="ECO:0000256" key="1">
    <source>
        <dbReference type="SAM" id="Coils"/>
    </source>
</evidence>
<dbReference type="OrthoDB" id="5187715at2"/>
<feature type="transmembrane region" description="Helical" evidence="3">
    <location>
        <begin position="85"/>
        <end position="107"/>
    </location>
</feature>